<comment type="caution">
    <text evidence="2">The sequence shown here is derived from an EMBL/GenBank/DDBJ whole genome shotgun (WGS) entry which is preliminary data.</text>
</comment>
<evidence type="ECO:0000256" key="1">
    <source>
        <dbReference type="SAM" id="Coils"/>
    </source>
</evidence>
<keyword evidence="1" id="KW-0175">Coiled coil</keyword>
<name>A0ABQ7TGV5_PHRPL</name>
<dbReference type="PANTHER" id="PTHR34533:SF1">
    <property type="entry name" value="COILED-COIL DOMAIN-CONTAINING PROTEIN 159"/>
    <property type="match status" value="1"/>
</dbReference>
<dbReference type="InterPro" id="IPR039284">
    <property type="entry name" value="CCDC159/163"/>
</dbReference>
<organism evidence="2 3">
    <name type="scientific">Phrynosoma platyrhinos</name>
    <name type="common">Desert horned lizard</name>
    <dbReference type="NCBI Taxonomy" id="52577"/>
    <lineage>
        <taxon>Eukaryota</taxon>
        <taxon>Metazoa</taxon>
        <taxon>Chordata</taxon>
        <taxon>Craniata</taxon>
        <taxon>Vertebrata</taxon>
        <taxon>Euteleostomi</taxon>
        <taxon>Lepidosauria</taxon>
        <taxon>Squamata</taxon>
        <taxon>Bifurcata</taxon>
        <taxon>Unidentata</taxon>
        <taxon>Episquamata</taxon>
        <taxon>Toxicofera</taxon>
        <taxon>Iguania</taxon>
        <taxon>Phrynosomatidae</taxon>
        <taxon>Phrynosomatinae</taxon>
        <taxon>Phrynosoma</taxon>
    </lineage>
</organism>
<sequence length="274" mass="31334">MMMVAKDERSGITSPTWYLARASTTSPVVPDCLILLSHTKNLGHLYHVLSPKAFAEGLTHWSTNGDIINFFVQQGSLEIADVKPSVMLTESQMILKNDLELIKAQLHAQTKAFQALSHSITLLEQESNQQQNRIKELEEEVQFASHSTHGETVDGLMQRRIQEVWRAMAKEVEGLQGSMIQKENSMENLSQEVLESKKFLWEELEAVQSELRRIHQKLKDQEVDITRNLVSIKKMQENQMKCTKILSQLRGKIPENTSEIVDNKPVSEELNDIW</sequence>
<protein>
    <submittedName>
        <fullName evidence="2">Uncharacterized protein</fullName>
    </submittedName>
</protein>
<dbReference type="Proteomes" id="UP000826234">
    <property type="component" value="Unassembled WGS sequence"/>
</dbReference>
<feature type="coiled-coil region" evidence="1">
    <location>
        <begin position="120"/>
        <end position="147"/>
    </location>
</feature>
<proteinExistence type="predicted"/>
<feature type="coiled-coil region" evidence="1">
    <location>
        <begin position="172"/>
        <end position="224"/>
    </location>
</feature>
<keyword evidence="3" id="KW-1185">Reference proteome</keyword>
<accession>A0ABQ7TGV5</accession>
<evidence type="ECO:0000313" key="2">
    <source>
        <dbReference type="EMBL" id="KAH0628697.1"/>
    </source>
</evidence>
<reference evidence="2 3" key="1">
    <citation type="journal article" date="2022" name="Gigascience">
        <title>A chromosome-level genome assembly and annotation of the desert horned lizard, Phrynosoma platyrhinos, provides insight into chromosomal rearrangements among reptiles.</title>
        <authorList>
            <person name="Koochekian N."/>
            <person name="Ascanio A."/>
            <person name="Farleigh K."/>
            <person name="Card D.C."/>
            <person name="Schield D.R."/>
            <person name="Castoe T.A."/>
            <person name="Jezkova T."/>
        </authorList>
    </citation>
    <scope>NUCLEOTIDE SEQUENCE [LARGE SCALE GENOMIC DNA]</scope>
    <source>
        <strain evidence="2">NK-2021</strain>
    </source>
</reference>
<dbReference type="PANTHER" id="PTHR34533">
    <property type="entry name" value="TRANSMEMBRANE PROTEIN CCDC163"/>
    <property type="match status" value="1"/>
</dbReference>
<gene>
    <name evidence="2" type="ORF">JD844_010123</name>
</gene>
<evidence type="ECO:0000313" key="3">
    <source>
        <dbReference type="Proteomes" id="UP000826234"/>
    </source>
</evidence>
<dbReference type="EMBL" id="JAIPUX010000439">
    <property type="protein sequence ID" value="KAH0628697.1"/>
    <property type="molecule type" value="Genomic_DNA"/>
</dbReference>